<dbReference type="PROSITE" id="PS51186">
    <property type="entry name" value="GNAT"/>
    <property type="match status" value="1"/>
</dbReference>
<comment type="caution">
    <text evidence="5">The sequence shown here is derived from an EMBL/GenBank/DDBJ whole genome shotgun (WGS) entry which is preliminary data.</text>
</comment>
<dbReference type="AlphaFoldDB" id="A0A7Y2E8X4"/>
<dbReference type="CDD" id="cd04301">
    <property type="entry name" value="NAT_SF"/>
    <property type="match status" value="1"/>
</dbReference>
<dbReference type="GO" id="GO:0008080">
    <property type="term" value="F:N-acetyltransferase activity"/>
    <property type="evidence" value="ECO:0007669"/>
    <property type="project" value="TreeGrafter"/>
</dbReference>
<dbReference type="EMBL" id="JABDJR010000461">
    <property type="protein sequence ID" value="NNF07366.1"/>
    <property type="molecule type" value="Genomic_DNA"/>
</dbReference>
<proteinExistence type="inferred from homology"/>
<sequence>MSSQKLEILPAKSADVPLLVRFIAELNEAQKLKTATLVTEEDLHAALFAERPHVEAVIGYLGEEPVGYAMFYGTFSSSTGKPGLHLEDLMVRPQYRGKGFGKDLMDYVAQTARERGCKRFEWWVLEWNTKAQEFYKSIGAEHMDYIQIFRTLPNDPPGNQP</sequence>
<dbReference type="Proteomes" id="UP000547674">
    <property type="component" value="Unassembled WGS sequence"/>
</dbReference>
<dbReference type="InterPro" id="IPR016181">
    <property type="entry name" value="Acyl_CoA_acyltransferase"/>
</dbReference>
<accession>A0A7Y2E8X4</accession>
<dbReference type="Gene3D" id="3.40.630.30">
    <property type="match status" value="1"/>
</dbReference>
<name>A0A7Y2E8X4_UNCEI</name>
<dbReference type="PANTHER" id="PTHR10545:SF29">
    <property type="entry name" value="GH14572P-RELATED"/>
    <property type="match status" value="1"/>
</dbReference>
<reference evidence="5 6" key="1">
    <citation type="submission" date="2020-03" db="EMBL/GenBank/DDBJ databases">
        <title>Metabolic flexibility allows generalist bacteria to become dominant in a frequently disturbed ecosystem.</title>
        <authorList>
            <person name="Chen Y.-J."/>
            <person name="Leung P.M."/>
            <person name="Bay S.K."/>
            <person name="Hugenholtz P."/>
            <person name="Kessler A.J."/>
            <person name="Shelley G."/>
            <person name="Waite D.W."/>
            <person name="Cook P.L."/>
            <person name="Greening C."/>
        </authorList>
    </citation>
    <scope>NUCLEOTIDE SEQUENCE [LARGE SCALE GENOMIC DNA]</scope>
    <source>
        <strain evidence="5">SS_bin_28</strain>
    </source>
</reference>
<keyword evidence="2 5" id="KW-0808">Transferase</keyword>
<dbReference type="InterPro" id="IPR000182">
    <property type="entry name" value="GNAT_dom"/>
</dbReference>
<evidence type="ECO:0000256" key="2">
    <source>
        <dbReference type="ARBA" id="ARBA00022679"/>
    </source>
</evidence>
<comment type="similarity">
    <text evidence="1">Belongs to the acetyltransferase family.</text>
</comment>
<organism evidence="5 6">
    <name type="scientific">Eiseniibacteriota bacterium</name>
    <dbReference type="NCBI Taxonomy" id="2212470"/>
    <lineage>
        <taxon>Bacteria</taxon>
        <taxon>Candidatus Eiseniibacteriota</taxon>
    </lineage>
</organism>
<keyword evidence="3" id="KW-0012">Acyltransferase</keyword>
<dbReference type="Pfam" id="PF00583">
    <property type="entry name" value="Acetyltransf_1"/>
    <property type="match status" value="1"/>
</dbReference>
<dbReference type="FunFam" id="3.40.630.30:FF:000064">
    <property type="entry name" value="GNAT family acetyltransferase"/>
    <property type="match status" value="1"/>
</dbReference>
<dbReference type="SUPFAM" id="SSF55729">
    <property type="entry name" value="Acyl-CoA N-acyltransferases (Nat)"/>
    <property type="match status" value="1"/>
</dbReference>
<dbReference type="PANTHER" id="PTHR10545">
    <property type="entry name" value="DIAMINE N-ACETYLTRANSFERASE"/>
    <property type="match status" value="1"/>
</dbReference>
<dbReference type="InterPro" id="IPR051016">
    <property type="entry name" value="Diverse_Substrate_AcTransf"/>
</dbReference>
<evidence type="ECO:0000259" key="4">
    <source>
        <dbReference type="PROSITE" id="PS51186"/>
    </source>
</evidence>
<evidence type="ECO:0000256" key="3">
    <source>
        <dbReference type="ARBA" id="ARBA00023315"/>
    </source>
</evidence>
<gene>
    <name evidence="5" type="ORF">HKN21_11445</name>
</gene>
<evidence type="ECO:0000313" key="5">
    <source>
        <dbReference type="EMBL" id="NNF07366.1"/>
    </source>
</evidence>
<evidence type="ECO:0000256" key="1">
    <source>
        <dbReference type="ARBA" id="ARBA00008694"/>
    </source>
</evidence>
<protein>
    <submittedName>
        <fullName evidence="5">GNAT family N-acetyltransferase</fullName>
    </submittedName>
</protein>
<evidence type="ECO:0000313" key="6">
    <source>
        <dbReference type="Proteomes" id="UP000547674"/>
    </source>
</evidence>
<feature type="domain" description="N-acetyltransferase" evidence="4">
    <location>
        <begin position="6"/>
        <end position="153"/>
    </location>
</feature>